<keyword evidence="4" id="KW-0479">Metal-binding</keyword>
<organism evidence="10 12">
    <name type="scientific">Xanthomonas fragariae</name>
    <dbReference type="NCBI Taxonomy" id="48664"/>
    <lineage>
        <taxon>Bacteria</taxon>
        <taxon>Pseudomonadati</taxon>
        <taxon>Pseudomonadota</taxon>
        <taxon>Gammaproteobacteria</taxon>
        <taxon>Lysobacterales</taxon>
        <taxon>Lysobacteraceae</taxon>
        <taxon>Xanthomonas</taxon>
    </lineage>
</organism>
<gene>
    <name evidence="10" type="ORF">PD5205_01544</name>
    <name evidence="9" type="ORF">PD885_01570</name>
</gene>
<evidence type="ECO:0000256" key="6">
    <source>
        <dbReference type="ARBA" id="ARBA00023263"/>
    </source>
</evidence>
<evidence type="ECO:0000256" key="4">
    <source>
        <dbReference type="ARBA" id="ARBA00022723"/>
    </source>
</evidence>
<feature type="domain" description="Peptidase C-terminal archaeal/bacterial" evidence="7">
    <location>
        <begin position="292"/>
        <end position="357"/>
    </location>
</feature>
<dbReference type="InterPro" id="IPR015943">
    <property type="entry name" value="WD40/YVTN_repeat-like_dom_sf"/>
</dbReference>
<dbReference type="STRING" id="48664.BER92_07435"/>
<dbReference type="Gene3D" id="2.60.120.380">
    <property type="match status" value="1"/>
</dbReference>
<evidence type="ECO:0000313" key="11">
    <source>
        <dbReference type="Proteomes" id="UP000195877"/>
    </source>
</evidence>
<sequence length="1298" mass="135730">MHLLGLHATAFRQYRHCAWHQGIALPPSAKELGVPKCFCRPTTLSSRALAMNTLKHPFRRRLHALHQMLRVPMLSMVATLLSLPANAGITLPTDPLTTVSRVPPNIMFILDDSGSMAFGDLANPEVSEICRRGSDGACLTSNRQVVFDITDSAYVGNTIYYNPAVDYKPWINATGALMTGGTSYGAVYGDFNKASGTTIDLSNSASCGRFDQNGNDKGTGANVNVCGGVQTFYVPKDVGNKAISYLANADNYYRYQIFDANTVTRSEFGPVGVVASVPGYPVSDSVASNAAKTYRITVPANGTLTVNLNTTSSRGVILSVRNISNSIFDCNSAVAGNSSQSCSVTPASNSTYEVRVSLIFGAATYSLSASINRDNRCVSGPSAENDWINCTAVTPTGRSASLEASNYATWFSYQRTRIKAAKAGAGLAFSDLGANVRVGFRTIWSRNNLDIPVNDGNQGLFMDRAATGGGAVINARTNWYNRLYDATGYNGTPLLSALNGVGQYYQSSDAAGPYGPEAGVDQYACRQNFAIMTTDGYWNGATSVNPGNQDGTNGASYSGPNGVPASYGYTASAPYSDSYSNTLADVAMSYWKSDLRADLDNAVPTSNADPAFWQHMVTFGIAIGARGVLNPATDLARLMAGTIGWPDPQPSYTGNNDILARVDDLWHAAINGRGTFLSAADPNAFKVGLTAALSTITQRIGSFSNVSATSSSLDGGTLVFSASYVSGIWTGELSAYPVVDGAATSVATWSASQGIPTTNRKIFTWNGTAGAAFPTAGQITSLARTSAPVVTGEENAAYIAGDRSKEQINNGNLRNRTSLLGDIVNSSPAYSSETGTVYVGANDGMLHAFNATTGVEQFAYIPSSINFPDLGSLSTPAYSHRYFVDGPIVLSTRAQTPDKTVLVGSLGKGGKGLYSLDVTTPGGFSANSVKWERYGASGDAEAANIGLVQSRPFIAKLNNGSTALIVANGINSTNDQAVILVYNLETGALIKQITTAVGSSSAPNGLSGATGWDADANGSIDYVYAGDVRGNVWKFDLSGAAAAGWGVANSGSPIFTASYPVGTGSTLQPITADMTVALNPRTYETWLFFGTGRFMTVGDLTDKSGQSLYGIIDATTSNSSATLARASLTARSVRVVGTQNGFPVRGFERNSILPTGSKGWYIDLLKPAANAGGVGTLEGERIVSEAQLFSNTLVVSSIIPTASACQANGIGYINALDAFTGTSGTESFFDLNGDGSFSDETVGGGPVGSVNLGVGMPTLGKVLRGKVVVGGSSGGLGSLDIADNRNTGRVSWREIIKD</sequence>
<evidence type="ECO:0000256" key="3">
    <source>
        <dbReference type="ARBA" id="ARBA00022558"/>
    </source>
</evidence>
<dbReference type="GO" id="GO:0046872">
    <property type="term" value="F:metal ion binding"/>
    <property type="evidence" value="ECO:0007669"/>
    <property type="project" value="UniProtKB-KW"/>
</dbReference>
<feature type="domain" description="PilY1 beta-propeller" evidence="8">
    <location>
        <begin position="830"/>
        <end position="1122"/>
    </location>
</feature>
<dbReference type="Pfam" id="PF04151">
    <property type="entry name" value="PPC"/>
    <property type="match status" value="1"/>
</dbReference>
<comment type="subcellular location">
    <subcellularLocation>
        <location evidence="1">Fimbrium</location>
    </subcellularLocation>
</comment>
<dbReference type="Proteomes" id="UP000195953">
    <property type="component" value="Chromosome 1"/>
</dbReference>
<dbReference type="InterPro" id="IPR007280">
    <property type="entry name" value="Peptidase_C_arc/bac"/>
</dbReference>
<evidence type="ECO:0000256" key="5">
    <source>
        <dbReference type="ARBA" id="ARBA00022837"/>
    </source>
</evidence>
<keyword evidence="3" id="KW-1029">Fimbrium biogenesis</keyword>
<keyword evidence="6" id="KW-0281">Fimbrium</keyword>
<proteinExistence type="inferred from homology"/>
<dbReference type="InterPro" id="IPR008707">
    <property type="entry name" value="B-propeller_PilY1"/>
</dbReference>
<evidence type="ECO:0000259" key="8">
    <source>
        <dbReference type="Pfam" id="PF05567"/>
    </source>
</evidence>
<evidence type="ECO:0000313" key="9">
    <source>
        <dbReference type="EMBL" id="SMQ98818.1"/>
    </source>
</evidence>
<dbReference type="InterPro" id="IPR011047">
    <property type="entry name" value="Quinoprotein_ADH-like_sf"/>
</dbReference>
<keyword evidence="11" id="KW-1185">Reference proteome</keyword>
<reference evidence="9 11" key="1">
    <citation type="submission" date="2017-05" db="EMBL/GenBank/DDBJ databases">
        <authorList>
            <person name="Blom J."/>
        </authorList>
    </citation>
    <scope>NUCLEOTIDE SEQUENCE [LARGE SCALE GENOMIC DNA]</scope>
    <source>
        <strain evidence="9">PD885</strain>
    </source>
</reference>
<reference evidence="10 12" key="2">
    <citation type="submission" date="2017-05" db="EMBL/GenBank/DDBJ databases">
        <authorList>
            <person name="Song R."/>
            <person name="Chenine A.L."/>
            <person name="Ruprecht R.M."/>
        </authorList>
    </citation>
    <scope>NUCLEOTIDE SEQUENCE [LARGE SCALE GENOMIC DNA]</scope>
    <source>
        <strain evidence="10">PD5205</strain>
    </source>
</reference>
<dbReference type="Proteomes" id="UP000195877">
    <property type="component" value="Chromosome 1"/>
</dbReference>
<dbReference type="GO" id="GO:0009289">
    <property type="term" value="C:pilus"/>
    <property type="evidence" value="ECO:0007669"/>
    <property type="project" value="UniProtKB-SubCell"/>
</dbReference>
<evidence type="ECO:0000256" key="1">
    <source>
        <dbReference type="ARBA" id="ARBA00004561"/>
    </source>
</evidence>
<evidence type="ECO:0000313" key="10">
    <source>
        <dbReference type="EMBL" id="SMR02851.1"/>
    </source>
</evidence>
<name>A0A1Y6HJX6_9XANT</name>
<dbReference type="Pfam" id="PF05567">
    <property type="entry name" value="T4P_PilY1"/>
    <property type="match status" value="1"/>
</dbReference>
<dbReference type="eggNOG" id="COG3419">
    <property type="taxonomic scope" value="Bacteria"/>
</dbReference>
<dbReference type="EMBL" id="LT853882">
    <property type="protein sequence ID" value="SMQ98818.1"/>
    <property type="molecule type" value="Genomic_DNA"/>
</dbReference>
<dbReference type="Gene3D" id="2.130.10.10">
    <property type="entry name" value="YVTN repeat-like/Quinoprotein amine dehydrogenase"/>
    <property type="match status" value="1"/>
</dbReference>
<evidence type="ECO:0000313" key="12">
    <source>
        <dbReference type="Proteomes" id="UP000195953"/>
    </source>
</evidence>
<dbReference type="SUPFAM" id="SSF50998">
    <property type="entry name" value="Quinoprotein alcohol dehydrogenase-like"/>
    <property type="match status" value="1"/>
</dbReference>
<dbReference type="EMBL" id="LT853885">
    <property type="protein sequence ID" value="SMR02851.1"/>
    <property type="molecule type" value="Genomic_DNA"/>
</dbReference>
<comment type="similarity">
    <text evidence="2">Belongs to the PilY1 family.</text>
</comment>
<evidence type="ECO:0000259" key="7">
    <source>
        <dbReference type="Pfam" id="PF04151"/>
    </source>
</evidence>
<keyword evidence="5" id="KW-0106">Calcium</keyword>
<protein>
    <submittedName>
        <fullName evidence="9">Neisseria PilC protein</fullName>
    </submittedName>
    <submittedName>
        <fullName evidence="10">PilY1 protein</fullName>
    </submittedName>
</protein>
<accession>A0A1Y6HJX6</accession>
<evidence type="ECO:0000256" key="2">
    <source>
        <dbReference type="ARBA" id="ARBA00008387"/>
    </source>
</evidence>